<evidence type="ECO:0000313" key="6">
    <source>
        <dbReference type="EMBL" id="ANI92943.1"/>
    </source>
</evidence>
<proteinExistence type="predicted"/>
<dbReference type="PROSITE" id="PS50043">
    <property type="entry name" value="HTH_LUXR_2"/>
    <property type="match status" value="1"/>
</dbReference>
<evidence type="ECO:0000256" key="3">
    <source>
        <dbReference type="PROSITE-ProRule" id="PRU00169"/>
    </source>
</evidence>
<dbReference type="SMART" id="SM00421">
    <property type="entry name" value="HTH_LUXR"/>
    <property type="match status" value="1"/>
</dbReference>
<feature type="domain" description="HTH luxR-type" evidence="4">
    <location>
        <begin position="158"/>
        <end position="223"/>
    </location>
</feature>
<dbReference type="AlphaFoldDB" id="A0A173LM22"/>
<dbReference type="InterPro" id="IPR058245">
    <property type="entry name" value="NreC/VraR/RcsB-like_REC"/>
</dbReference>
<dbReference type="GO" id="GO:0000160">
    <property type="term" value="P:phosphorelay signal transduction system"/>
    <property type="evidence" value="ECO:0007669"/>
    <property type="project" value="InterPro"/>
</dbReference>
<evidence type="ECO:0000256" key="1">
    <source>
        <dbReference type="ARBA" id="ARBA00022553"/>
    </source>
</evidence>
<feature type="modified residue" description="4-aspartylphosphate" evidence="3">
    <location>
        <position position="64"/>
    </location>
</feature>
<dbReference type="KEGG" id="dtm:BJL86_2177"/>
<dbReference type="PRINTS" id="PR00038">
    <property type="entry name" value="HTHLUXR"/>
</dbReference>
<reference evidence="6 7" key="1">
    <citation type="submission" date="2016-06" db="EMBL/GenBank/DDBJ databases">
        <title>Complete genome sequence of a saline-alkali tolerant type strain Dietzia timorensis ID05-A0528T.</title>
        <authorList>
            <person name="Wu X."/>
        </authorList>
    </citation>
    <scope>NUCLEOTIDE SEQUENCE [LARGE SCALE GENOMIC DNA]</scope>
    <source>
        <strain evidence="6 7">ID05-A0528</strain>
    </source>
</reference>
<dbReference type="Pfam" id="PF00196">
    <property type="entry name" value="GerE"/>
    <property type="match status" value="1"/>
</dbReference>
<dbReference type="CDD" id="cd17535">
    <property type="entry name" value="REC_NarL-like"/>
    <property type="match status" value="1"/>
</dbReference>
<organism evidence="6 7">
    <name type="scientific">Dietzia timorensis</name>
    <dbReference type="NCBI Taxonomy" id="499555"/>
    <lineage>
        <taxon>Bacteria</taxon>
        <taxon>Bacillati</taxon>
        <taxon>Actinomycetota</taxon>
        <taxon>Actinomycetes</taxon>
        <taxon>Mycobacteriales</taxon>
        <taxon>Dietziaceae</taxon>
        <taxon>Dietzia</taxon>
    </lineage>
</organism>
<dbReference type="SMART" id="SM00448">
    <property type="entry name" value="REC"/>
    <property type="match status" value="1"/>
</dbReference>
<dbReference type="InterPro" id="IPR001789">
    <property type="entry name" value="Sig_transdc_resp-reg_receiver"/>
</dbReference>
<dbReference type="PROSITE" id="PS50110">
    <property type="entry name" value="RESPONSE_REGULATORY"/>
    <property type="match status" value="1"/>
</dbReference>
<dbReference type="RefSeq" id="WP_067476790.1">
    <property type="nucleotide sequence ID" value="NZ_CP015961.1"/>
</dbReference>
<keyword evidence="2" id="KW-0238">DNA-binding</keyword>
<dbReference type="Proteomes" id="UP000186104">
    <property type="component" value="Chromosome"/>
</dbReference>
<dbReference type="InterPro" id="IPR000792">
    <property type="entry name" value="Tscrpt_reg_LuxR_C"/>
</dbReference>
<evidence type="ECO:0000256" key="2">
    <source>
        <dbReference type="ARBA" id="ARBA00023125"/>
    </source>
</evidence>
<keyword evidence="1 3" id="KW-0597">Phosphoprotein</keyword>
<name>A0A173LM22_9ACTN</name>
<dbReference type="GO" id="GO:0006355">
    <property type="term" value="P:regulation of DNA-templated transcription"/>
    <property type="evidence" value="ECO:0007669"/>
    <property type="project" value="InterPro"/>
</dbReference>
<dbReference type="SUPFAM" id="SSF52172">
    <property type="entry name" value="CheY-like"/>
    <property type="match status" value="1"/>
</dbReference>
<keyword evidence="7" id="KW-1185">Reference proteome</keyword>
<protein>
    <submittedName>
        <fullName evidence="6">Putative transcriptional regulatory protein YfiK</fullName>
    </submittedName>
</protein>
<feature type="domain" description="Response regulatory" evidence="5">
    <location>
        <begin position="13"/>
        <end position="129"/>
    </location>
</feature>
<evidence type="ECO:0000313" key="7">
    <source>
        <dbReference type="Proteomes" id="UP000186104"/>
    </source>
</evidence>
<dbReference type="Pfam" id="PF00072">
    <property type="entry name" value="Response_reg"/>
    <property type="match status" value="1"/>
</dbReference>
<dbReference type="STRING" id="499555.BJL86_2177"/>
<dbReference type="CDD" id="cd06170">
    <property type="entry name" value="LuxR_C_like"/>
    <property type="match status" value="1"/>
</dbReference>
<dbReference type="EMBL" id="CP015961">
    <property type="protein sequence ID" value="ANI92943.1"/>
    <property type="molecule type" value="Genomic_DNA"/>
</dbReference>
<gene>
    <name evidence="6" type="ORF">BJL86_2177</name>
</gene>
<evidence type="ECO:0000259" key="5">
    <source>
        <dbReference type="PROSITE" id="PS50110"/>
    </source>
</evidence>
<dbReference type="PANTHER" id="PTHR43214">
    <property type="entry name" value="TWO-COMPONENT RESPONSE REGULATOR"/>
    <property type="match status" value="1"/>
</dbReference>
<dbReference type="Gene3D" id="3.40.50.2300">
    <property type="match status" value="1"/>
</dbReference>
<sequence length="225" mass="23715">MHTADNEGFGPVRVLLVDDDAMVREHLSSLLSAGSSVEVVAAVPNINEAVEVLRSHSVDVALLDIRMPGTDGISGLPRLLEVRPELPAAMLTTFGDDAYIRGAVAAGARGFLLKTDSPADIVRAVTALHAGGAFFTPRAARWLVRAEAASRHERDDEAAGLIAGLPPHQRRMLSLVAQGLSNREIATELGLATGTVKQYLSSAFAAIGADNRVQAAIMAHRVEGL</sequence>
<dbReference type="InterPro" id="IPR039420">
    <property type="entry name" value="WalR-like"/>
</dbReference>
<dbReference type="InterPro" id="IPR011006">
    <property type="entry name" value="CheY-like_superfamily"/>
</dbReference>
<dbReference type="GO" id="GO:0003677">
    <property type="term" value="F:DNA binding"/>
    <property type="evidence" value="ECO:0007669"/>
    <property type="project" value="UniProtKB-KW"/>
</dbReference>
<accession>A0A173LM22</accession>
<evidence type="ECO:0000259" key="4">
    <source>
        <dbReference type="PROSITE" id="PS50043"/>
    </source>
</evidence>